<evidence type="ECO:0000259" key="2">
    <source>
        <dbReference type="SMART" id="SM01006"/>
    </source>
</evidence>
<dbReference type="Pfam" id="PF13523">
    <property type="entry name" value="Acetyltransf_8"/>
    <property type="match status" value="1"/>
</dbReference>
<dbReference type="Gene3D" id="1.10.510.40">
    <property type="match status" value="1"/>
</dbReference>
<proteinExistence type="predicted"/>
<sequence length="827" mass="94565">MSRRAPIQTGAAKLNWNPGAFEIRELVPEQDVPVFHPWFDLEYASYWDMADMTRQQVLAFYKAQQASPHEWAWVGTQRGQICFLLECYDPQHHDIARHYQVEPGDIGMHFFVAPATEKRHGYTLDVMRHVMHYLFHQVGARRVVVEPDSRNDKVRALNRKAGFAEVGLIALKTKQAMLSIATRPAFDATLSLSGTTKMSHYPVPPAQQHLRHLEPEIWKHVNRHLVAKAIAEFSHEQILTPARSDAPHDARHAAHDGSLQDYVLVSDDGQTQYKYLARPMMLRHWHISEPSVTRICNGQTLEPDALSFIIDFKETLAIPADKLPVYLDEISSTLYGAAYKRCHQSLDSKDLLHADYQQIEAAMTEGHPGFVANNGRIGFNVFDYESYTPETGNRFTLVWLAVHRNHAHFASLSTLEYDSFVRQELGSQRVADYRAQVQALGLDPDHYLFMPTHPWQWFNRLSIAFVADIAQRNIVYLGIGQDTYQAQQSIRTYFNHTDQAKCYVKTSLSILNMGFMRGLSPYYMAGTPAINEWLKQLIGNDAFLRQNGFDILQEVASIGYTNRYYEAALKKDSPYKKMLSVLWRESPAAKVQKTERLMTMASLLHRDRDGQALLPLMIEQSGLSGSQWLTRYFDAFLVPVVHCFYAYELVFMPHGENLIMVMDHSNVPQRCIMKDIAEESAILDQDFDIPEHIARLKVSVPEDYKILGIFIDIFDGVFRHMSDILHSSGCCNEEQFWMLAALSVKRYQQAHPALADKFGRYDFFADDFRHSCLNRLQLKNNLQMVDLSDTAGSLTMAENLPNPVARFRALSVAELEASNLMPQPEPA</sequence>
<dbReference type="AlphaFoldDB" id="A0A356LLS5"/>
<dbReference type="InterPro" id="IPR022770">
    <property type="entry name" value="IucA/IucC-like_C"/>
</dbReference>
<dbReference type="Proteomes" id="UP000264036">
    <property type="component" value="Unassembled WGS sequence"/>
</dbReference>
<dbReference type="SMART" id="SM01006">
    <property type="entry name" value="AlcB"/>
    <property type="match status" value="1"/>
</dbReference>
<protein>
    <submittedName>
        <fullName evidence="3">Transcriptional regulator</fullName>
    </submittedName>
</protein>
<dbReference type="InterPro" id="IPR007310">
    <property type="entry name" value="Aerobactin_biosyn_IucA/IucC_N"/>
</dbReference>
<dbReference type="GO" id="GO:0019290">
    <property type="term" value="P:siderophore biosynthetic process"/>
    <property type="evidence" value="ECO:0007669"/>
    <property type="project" value="InterPro"/>
</dbReference>
<name>A0A356LLS5_9BURK</name>
<evidence type="ECO:0000256" key="1">
    <source>
        <dbReference type="ARBA" id="ARBA00004924"/>
    </source>
</evidence>
<reference evidence="3 4" key="1">
    <citation type="journal article" date="2018" name="Nat. Biotechnol.">
        <title>A standardized bacterial taxonomy based on genome phylogeny substantially revises the tree of life.</title>
        <authorList>
            <person name="Parks D.H."/>
            <person name="Chuvochina M."/>
            <person name="Waite D.W."/>
            <person name="Rinke C."/>
            <person name="Skarshewski A."/>
            <person name="Chaumeil P.A."/>
            <person name="Hugenholtz P."/>
        </authorList>
    </citation>
    <scope>NUCLEOTIDE SEQUENCE [LARGE SCALE GENOMIC DNA]</scope>
    <source>
        <strain evidence="3">UBA10707</strain>
    </source>
</reference>
<evidence type="ECO:0000313" key="4">
    <source>
        <dbReference type="Proteomes" id="UP000264036"/>
    </source>
</evidence>
<comment type="pathway">
    <text evidence="1">Siderophore biosynthesis.</text>
</comment>
<dbReference type="Gene3D" id="6.10.250.3370">
    <property type="match status" value="1"/>
</dbReference>
<dbReference type="SUPFAM" id="SSF55729">
    <property type="entry name" value="Acyl-CoA N-acyltransferases (Nat)"/>
    <property type="match status" value="1"/>
</dbReference>
<dbReference type="Pfam" id="PF04183">
    <property type="entry name" value="IucA_IucC"/>
    <property type="match status" value="1"/>
</dbReference>
<accession>A0A356LLS5</accession>
<dbReference type="Pfam" id="PF06276">
    <property type="entry name" value="FhuF"/>
    <property type="match status" value="1"/>
</dbReference>
<dbReference type="PANTHER" id="PTHR34384">
    <property type="entry name" value="L-2,3-DIAMINOPROPANOATE--CITRATE LIGASE"/>
    <property type="match status" value="1"/>
</dbReference>
<evidence type="ECO:0000313" key="3">
    <source>
        <dbReference type="EMBL" id="HBP31970.1"/>
    </source>
</evidence>
<dbReference type="EMBL" id="DOEK01000047">
    <property type="protein sequence ID" value="HBP31970.1"/>
    <property type="molecule type" value="Genomic_DNA"/>
</dbReference>
<dbReference type="GO" id="GO:0016746">
    <property type="term" value="F:acyltransferase activity"/>
    <property type="evidence" value="ECO:0007669"/>
    <property type="project" value="InterPro"/>
</dbReference>
<dbReference type="PANTHER" id="PTHR34384:SF6">
    <property type="entry name" value="STAPHYLOFERRIN B SYNTHASE"/>
    <property type="match status" value="1"/>
</dbReference>
<dbReference type="InterPro" id="IPR037455">
    <property type="entry name" value="LucA/IucC-like"/>
</dbReference>
<feature type="domain" description="Acyltransferase MbtK/IucB-like conserved" evidence="2">
    <location>
        <begin position="24"/>
        <end position="71"/>
    </location>
</feature>
<dbReference type="Gene3D" id="3.40.630.30">
    <property type="match status" value="1"/>
</dbReference>
<organism evidence="3 4">
    <name type="scientific">Advenella kashmirensis</name>
    <dbReference type="NCBI Taxonomy" id="310575"/>
    <lineage>
        <taxon>Bacteria</taxon>
        <taxon>Pseudomonadati</taxon>
        <taxon>Pseudomonadota</taxon>
        <taxon>Betaproteobacteria</taxon>
        <taxon>Burkholderiales</taxon>
        <taxon>Alcaligenaceae</taxon>
    </lineage>
</organism>
<dbReference type="GO" id="GO:0016881">
    <property type="term" value="F:acid-amino acid ligase activity"/>
    <property type="evidence" value="ECO:0007669"/>
    <property type="project" value="UniProtKB-ARBA"/>
</dbReference>
<gene>
    <name evidence="3" type="ORF">DD666_21495</name>
</gene>
<dbReference type="InterPro" id="IPR019432">
    <property type="entry name" value="Acyltransferase_MbtK/IucB-like"/>
</dbReference>
<dbReference type="InterPro" id="IPR016181">
    <property type="entry name" value="Acyl_CoA_acyltransferase"/>
</dbReference>
<comment type="caution">
    <text evidence="3">The sequence shown here is derived from an EMBL/GenBank/DDBJ whole genome shotgun (WGS) entry which is preliminary data.</text>
</comment>
<dbReference type="Gene3D" id="3.30.310.280">
    <property type="match status" value="1"/>
</dbReference>